<dbReference type="GO" id="GO:0016491">
    <property type="term" value="F:oxidoreductase activity"/>
    <property type="evidence" value="ECO:0007669"/>
    <property type="project" value="UniProtKB-KW"/>
</dbReference>
<sequence length="340" mass="38439">MPFPKSALPAVFGSMTFGKAGVEGVRVSTIEDAAAILDVFQAHGHKEVDSARLYGAGSTEETLAKVHWAERGLVMETKLYPSAGKNMGGMSALAYRHTAKDLRRGMMESLEALGTRKVDMWYLHGPDRNTPFEETLREVNELYKEGYFNRLGISNYMSWEVAQICEICEKNGWIKPSVYQGIYSAIHRAIEPELLPCLRYYDIALYAFQPLAGGFLTSRYRRDMSDEEHEPGSRFDPKRWQGNLHRGRYWNEFYFDALDVIRPVAKKLGLTEAECAFRWLSHHSGMGREKGDAIIVGASSAAQLEQNLTDMEKGPLPEEMVEALDAAWLRVKGVVPKYFH</sequence>
<evidence type="ECO:0000313" key="3">
    <source>
        <dbReference type="EMBL" id="KAF5858187.1"/>
    </source>
</evidence>
<gene>
    <name evidence="3" type="ORF">ETB97_004689</name>
</gene>
<dbReference type="PANTHER" id="PTHR43364:SF4">
    <property type="entry name" value="NAD(P)-LINKED OXIDOREDUCTASE SUPERFAMILY PROTEIN"/>
    <property type="match status" value="1"/>
</dbReference>
<dbReference type="Pfam" id="PF00248">
    <property type="entry name" value="Aldo_ket_red"/>
    <property type="match status" value="1"/>
</dbReference>
<evidence type="ECO:0000256" key="1">
    <source>
        <dbReference type="ARBA" id="ARBA00023002"/>
    </source>
</evidence>
<dbReference type="InterPro" id="IPR023210">
    <property type="entry name" value="NADP_OxRdtase_dom"/>
</dbReference>
<dbReference type="Proteomes" id="UP000541154">
    <property type="component" value="Unassembled WGS sequence"/>
</dbReference>
<dbReference type="OMA" id="LRWASHH"/>
<reference evidence="3 4" key="1">
    <citation type="submission" date="2019-04" db="EMBL/GenBank/DDBJ databases">
        <title>Aspergillus burnettii sp. nov., novel species from soil in southeast Queensland.</title>
        <authorList>
            <person name="Gilchrist C.L.M."/>
            <person name="Pitt J.I."/>
            <person name="Lange L."/>
            <person name="Lacey H.J."/>
            <person name="Vuong D."/>
            <person name="Midgley D.J."/>
            <person name="Greenfield P."/>
            <person name="Bradbury M."/>
            <person name="Lacey E."/>
            <person name="Busk P.K."/>
            <person name="Pilgaard B."/>
            <person name="Chooi Y.H."/>
            <person name="Piggott A.M."/>
        </authorList>
    </citation>
    <scope>NUCLEOTIDE SEQUENCE [LARGE SCALE GENOMIC DNA]</scope>
    <source>
        <strain evidence="3 4">FRR 5400</strain>
    </source>
</reference>
<dbReference type="SUPFAM" id="SSF51430">
    <property type="entry name" value="NAD(P)-linked oxidoreductase"/>
    <property type="match status" value="1"/>
</dbReference>
<comment type="similarity">
    <text evidence="2">Belongs to the aldo/keto reductase family. Aldo/keto reductase 2 subfamily.</text>
</comment>
<evidence type="ECO:0000256" key="2">
    <source>
        <dbReference type="ARBA" id="ARBA00038157"/>
    </source>
</evidence>
<accession>A0A8H5ZYL0</accession>
<dbReference type="InterPro" id="IPR050523">
    <property type="entry name" value="AKR_Detox_Biosynth"/>
</dbReference>
<proteinExistence type="inferred from homology"/>
<dbReference type="EMBL" id="SPNV01000216">
    <property type="protein sequence ID" value="KAF5858187.1"/>
    <property type="molecule type" value="Genomic_DNA"/>
</dbReference>
<accession>A0A5N6FZC0</accession>
<organism evidence="3 4">
    <name type="scientific">Petromyces alliaceus</name>
    <name type="common">Aspergillus alliaceus</name>
    <dbReference type="NCBI Taxonomy" id="209559"/>
    <lineage>
        <taxon>Eukaryota</taxon>
        <taxon>Fungi</taxon>
        <taxon>Dikarya</taxon>
        <taxon>Ascomycota</taxon>
        <taxon>Pezizomycotina</taxon>
        <taxon>Eurotiomycetes</taxon>
        <taxon>Eurotiomycetidae</taxon>
        <taxon>Eurotiales</taxon>
        <taxon>Aspergillaceae</taxon>
        <taxon>Aspergillus</taxon>
        <taxon>Aspergillus subgen. Circumdati</taxon>
    </lineage>
</organism>
<dbReference type="CDD" id="cd19075">
    <property type="entry name" value="AKR_AKR7A1-5"/>
    <property type="match status" value="1"/>
</dbReference>
<dbReference type="AlphaFoldDB" id="A0A5N6FZC0"/>
<dbReference type="PANTHER" id="PTHR43364">
    <property type="entry name" value="NADH-SPECIFIC METHYLGLYOXAL REDUCTASE-RELATED"/>
    <property type="match status" value="1"/>
</dbReference>
<keyword evidence="4" id="KW-1185">Reference proteome</keyword>
<name>A0A5N6FZC0_PETAA</name>
<dbReference type="Gene3D" id="3.20.20.100">
    <property type="entry name" value="NADP-dependent oxidoreductase domain"/>
    <property type="match status" value="1"/>
</dbReference>
<protein>
    <submittedName>
        <fullName evidence="3">Uncharacterized protein</fullName>
    </submittedName>
</protein>
<evidence type="ECO:0000313" key="4">
    <source>
        <dbReference type="Proteomes" id="UP000541154"/>
    </source>
</evidence>
<keyword evidence="1" id="KW-0560">Oxidoreductase</keyword>
<comment type="caution">
    <text evidence="3">The sequence shown here is derived from an EMBL/GenBank/DDBJ whole genome shotgun (WGS) entry which is preliminary data.</text>
</comment>
<dbReference type="InterPro" id="IPR036812">
    <property type="entry name" value="NAD(P)_OxRdtase_dom_sf"/>
</dbReference>